<dbReference type="EMBL" id="BONK01000006">
    <property type="protein sequence ID" value="GIG21453.1"/>
    <property type="molecule type" value="Genomic_DNA"/>
</dbReference>
<comment type="subunit">
    <text evidence="2">The complex is composed of two ATP-binding proteins (LsrA), two transmembrane proteins (LsrC and LsrD) and a solute-binding protein (LsrB).</text>
</comment>
<evidence type="ECO:0000256" key="10">
    <source>
        <dbReference type="ARBA" id="ARBA00039382"/>
    </source>
</evidence>
<evidence type="ECO:0000256" key="5">
    <source>
        <dbReference type="ARBA" id="ARBA00022519"/>
    </source>
</evidence>
<evidence type="ECO:0000256" key="7">
    <source>
        <dbReference type="ARBA" id="ARBA00022989"/>
    </source>
</evidence>
<keyword evidence="3" id="KW-0813">Transport</keyword>
<evidence type="ECO:0000256" key="1">
    <source>
        <dbReference type="ARBA" id="ARBA00004651"/>
    </source>
</evidence>
<gene>
    <name evidence="12" type="primary">rhaP</name>
    <name evidence="12" type="ORF">Cch01nite_21770</name>
</gene>
<proteinExistence type="predicted"/>
<feature type="transmembrane region" description="Helical" evidence="11">
    <location>
        <begin position="120"/>
        <end position="139"/>
    </location>
</feature>
<evidence type="ECO:0000256" key="9">
    <source>
        <dbReference type="ARBA" id="ARBA00025439"/>
    </source>
</evidence>
<reference evidence="12" key="1">
    <citation type="submission" date="2021-01" db="EMBL/GenBank/DDBJ databases">
        <title>Whole genome shotgun sequence of Cellulomonas chitinilytica NBRC 110799.</title>
        <authorList>
            <person name="Komaki H."/>
            <person name="Tamura T."/>
        </authorList>
    </citation>
    <scope>NUCLEOTIDE SEQUENCE</scope>
    <source>
        <strain evidence="12">NBRC 110799</strain>
    </source>
</reference>
<comment type="caution">
    <text evidence="12">The sequence shown here is derived from an EMBL/GenBank/DDBJ whole genome shotgun (WGS) entry which is preliminary data.</text>
</comment>
<dbReference type="CDD" id="cd06579">
    <property type="entry name" value="TM_PBP1_transp_AraH_like"/>
    <property type="match status" value="1"/>
</dbReference>
<dbReference type="AlphaFoldDB" id="A0A919P198"/>
<evidence type="ECO:0000313" key="12">
    <source>
        <dbReference type="EMBL" id="GIG21453.1"/>
    </source>
</evidence>
<sequence length="341" mass="34547">MTRVLRRRETSIALALVILVVVATTANDAFLLSSDGFRDLLLAPSLLVLLAVGQAAVIITRNVDLSVSSTLGLVAFATGSMFVSSPGLSVPVVMLLGILLGAALGAVNGGLVTSARVPSLVITLGTLYAYRGITVIWAGTDRISAGDMPRSFLAIGTERVLGIPVVALVALVVVVGAGVYLGYARTGREFYAIGSEPVAARLCGLPVGRRVFFAFVLSGTLAGLAGVLFAARYATVASNAGTGLELQAVAAAVIGGVAIFGGSGTVAGAALGAVLLATIDRALPILGIPDFWQQAVVGVLIIGAIVLDRVLAVRTARRLRSTGVAEAVRPLPAARVTGGVP</sequence>
<accession>A0A919P198</accession>
<dbReference type="GO" id="GO:0022857">
    <property type="term" value="F:transmembrane transporter activity"/>
    <property type="evidence" value="ECO:0007669"/>
    <property type="project" value="InterPro"/>
</dbReference>
<dbReference type="GO" id="GO:0005886">
    <property type="term" value="C:plasma membrane"/>
    <property type="evidence" value="ECO:0007669"/>
    <property type="project" value="UniProtKB-SubCell"/>
</dbReference>
<keyword evidence="8 11" id="KW-0472">Membrane</keyword>
<organism evidence="12 13">
    <name type="scientific">Cellulomonas chitinilytica</name>
    <dbReference type="NCBI Taxonomy" id="398759"/>
    <lineage>
        <taxon>Bacteria</taxon>
        <taxon>Bacillati</taxon>
        <taxon>Actinomycetota</taxon>
        <taxon>Actinomycetes</taxon>
        <taxon>Micrococcales</taxon>
        <taxon>Cellulomonadaceae</taxon>
        <taxon>Cellulomonas</taxon>
    </lineage>
</organism>
<feature type="transmembrane region" description="Helical" evidence="11">
    <location>
        <begin position="291"/>
        <end position="311"/>
    </location>
</feature>
<feature type="transmembrane region" description="Helical" evidence="11">
    <location>
        <begin position="71"/>
        <end position="100"/>
    </location>
</feature>
<feature type="transmembrane region" description="Helical" evidence="11">
    <location>
        <begin position="41"/>
        <end position="59"/>
    </location>
</feature>
<comment type="subcellular location">
    <subcellularLocation>
        <location evidence="1">Cell membrane</location>
        <topology evidence="1">Multi-pass membrane protein</topology>
    </subcellularLocation>
</comment>
<dbReference type="Proteomes" id="UP000632740">
    <property type="component" value="Unassembled WGS sequence"/>
</dbReference>
<keyword evidence="4" id="KW-1003">Cell membrane</keyword>
<feature type="transmembrane region" description="Helical" evidence="11">
    <location>
        <begin position="211"/>
        <end position="234"/>
    </location>
</feature>
<evidence type="ECO:0000256" key="4">
    <source>
        <dbReference type="ARBA" id="ARBA00022475"/>
    </source>
</evidence>
<comment type="function">
    <text evidence="9">Part of the ABC transporter complex LsrABCD involved in autoinducer 2 (AI-2) import. Probably responsible for the translocation of the substrate across the membrane.</text>
</comment>
<keyword evidence="5" id="KW-0997">Cell inner membrane</keyword>
<evidence type="ECO:0000256" key="6">
    <source>
        <dbReference type="ARBA" id="ARBA00022692"/>
    </source>
</evidence>
<dbReference type="PANTHER" id="PTHR32196">
    <property type="entry name" value="ABC TRANSPORTER PERMEASE PROTEIN YPHD-RELATED-RELATED"/>
    <property type="match status" value="1"/>
</dbReference>
<feature type="transmembrane region" description="Helical" evidence="11">
    <location>
        <begin position="246"/>
        <end position="279"/>
    </location>
</feature>
<feature type="transmembrane region" description="Helical" evidence="11">
    <location>
        <begin position="160"/>
        <end position="183"/>
    </location>
</feature>
<keyword evidence="6 11" id="KW-0812">Transmembrane</keyword>
<evidence type="ECO:0000256" key="11">
    <source>
        <dbReference type="SAM" id="Phobius"/>
    </source>
</evidence>
<name>A0A919P198_9CELL</name>
<keyword evidence="13" id="KW-1185">Reference proteome</keyword>
<dbReference type="InterPro" id="IPR001851">
    <property type="entry name" value="ABC_transp_permease"/>
</dbReference>
<keyword evidence="7 11" id="KW-1133">Transmembrane helix</keyword>
<dbReference type="RefSeq" id="WP_203753228.1">
    <property type="nucleotide sequence ID" value="NZ_BONK01000006.1"/>
</dbReference>
<protein>
    <recommendedName>
        <fullName evidence="10">Autoinducer 2 import system permease protein LsrC</fullName>
    </recommendedName>
</protein>
<evidence type="ECO:0000256" key="3">
    <source>
        <dbReference type="ARBA" id="ARBA00022448"/>
    </source>
</evidence>
<evidence type="ECO:0000256" key="2">
    <source>
        <dbReference type="ARBA" id="ARBA00011262"/>
    </source>
</evidence>
<dbReference type="Pfam" id="PF02653">
    <property type="entry name" value="BPD_transp_2"/>
    <property type="match status" value="1"/>
</dbReference>
<evidence type="ECO:0000313" key="13">
    <source>
        <dbReference type="Proteomes" id="UP000632740"/>
    </source>
</evidence>
<evidence type="ECO:0000256" key="8">
    <source>
        <dbReference type="ARBA" id="ARBA00023136"/>
    </source>
</evidence>
<dbReference type="PANTHER" id="PTHR32196:SF29">
    <property type="entry name" value="AUTOINDUCER 2 IMPORT SYSTEM PERMEASE PROTEIN LSRC"/>
    <property type="match status" value="1"/>
</dbReference>